<dbReference type="EMBL" id="CP000230">
    <property type="protein sequence ID" value="ABC23315.1"/>
    <property type="molecule type" value="Genomic_DNA"/>
</dbReference>
<sequence length="373" mass="39850">MSLSRPLGQDPAPWPVPPASRPPFWFQGRSPRPGLAFAFGLVAALTLAAPALAANGDTLTSIRDRGSVTCGTNPIPGFGFPDSDGNWRGFFIDFCRALAAATLGDPTAFEVVPVESNSRWEALNSHTTDVNVDGSTWTLSRDTALGFDFPGVLIYDGQRFLAKPSVPEGSVKAAAGLRVCIIMGTTAEVNLRDFLKKNDLEMTVIATESDEGAWTSFLKGRCELFVNDGIGLALRNALHMTPPRVNHLMTEAISKEPLGPVVRGDDHQWLEINRWVLNVLIAAEEAGISSTTLVDPSPTADLSSEDRVFVGGPEDNAAALGLEPGWARRVIAAVGNYGEVFDRNLGKGSEIGLDRGVNALWSEGGLMISPPLQ</sequence>
<evidence type="ECO:0000256" key="1">
    <source>
        <dbReference type="ARBA" id="ARBA00010333"/>
    </source>
</evidence>
<dbReference type="KEGG" id="rru:Rru_A2515"/>
<dbReference type="eggNOG" id="COG0834">
    <property type="taxonomic scope" value="Bacteria"/>
</dbReference>
<protein>
    <submittedName>
        <fullName evidence="5">Extracellular solute-binding protein, family 3</fullName>
    </submittedName>
</protein>
<dbReference type="HOGENOM" id="CLU_019602_3_2_5"/>
<accession>Q2RRD0</accession>
<reference evidence="5 6" key="1">
    <citation type="journal article" date="2011" name="Stand. Genomic Sci.">
        <title>Complete genome sequence of Rhodospirillum rubrum type strain (S1).</title>
        <authorList>
            <person name="Munk A.C."/>
            <person name="Copeland A."/>
            <person name="Lucas S."/>
            <person name="Lapidus A."/>
            <person name="Del Rio T.G."/>
            <person name="Barry K."/>
            <person name="Detter J.C."/>
            <person name="Hammon N."/>
            <person name="Israni S."/>
            <person name="Pitluck S."/>
            <person name="Brettin T."/>
            <person name="Bruce D."/>
            <person name="Han C."/>
            <person name="Tapia R."/>
            <person name="Gilna P."/>
            <person name="Schmutz J."/>
            <person name="Larimer F."/>
            <person name="Land M."/>
            <person name="Kyrpides N.C."/>
            <person name="Mavromatis K."/>
            <person name="Richardson P."/>
            <person name="Rohde M."/>
            <person name="Goker M."/>
            <person name="Klenk H.P."/>
            <person name="Zhang Y."/>
            <person name="Roberts G.P."/>
            <person name="Reslewic S."/>
            <person name="Schwartz D.C."/>
        </authorList>
    </citation>
    <scope>NUCLEOTIDE SEQUENCE [LARGE SCALE GENOMIC DNA]</scope>
    <source>
        <strain evidence="6">ATCC 11170 / ATH 1.1.1 / DSM 467 / LMG 4362 / NCIMB 8255 / S1</strain>
    </source>
</reference>
<keyword evidence="3" id="KW-0732">Signal</keyword>
<organism evidence="5 6">
    <name type="scientific">Rhodospirillum rubrum (strain ATCC 11170 / ATH 1.1.1 / DSM 467 / LMG 4362 / NCIMB 8255 / S1)</name>
    <dbReference type="NCBI Taxonomy" id="269796"/>
    <lineage>
        <taxon>Bacteria</taxon>
        <taxon>Pseudomonadati</taxon>
        <taxon>Pseudomonadota</taxon>
        <taxon>Alphaproteobacteria</taxon>
        <taxon>Rhodospirillales</taxon>
        <taxon>Rhodospirillaceae</taxon>
        <taxon>Rhodospirillum</taxon>
    </lineage>
</organism>
<dbReference type="STRING" id="269796.Rru_A2515"/>
<dbReference type="AlphaFoldDB" id="Q2RRD0"/>
<evidence type="ECO:0000313" key="6">
    <source>
        <dbReference type="Proteomes" id="UP000001929"/>
    </source>
</evidence>
<keyword evidence="2" id="KW-0813">Transport</keyword>
<evidence type="ECO:0000259" key="4">
    <source>
        <dbReference type="SMART" id="SM00062"/>
    </source>
</evidence>
<proteinExistence type="inferred from homology"/>
<evidence type="ECO:0000313" key="5">
    <source>
        <dbReference type="EMBL" id="ABC23315.1"/>
    </source>
</evidence>
<dbReference type="PhylomeDB" id="Q2RRD0"/>
<dbReference type="RefSeq" id="WP_011390268.1">
    <property type="nucleotide sequence ID" value="NC_007643.1"/>
</dbReference>
<evidence type="ECO:0000256" key="2">
    <source>
        <dbReference type="ARBA" id="ARBA00022448"/>
    </source>
</evidence>
<feature type="domain" description="Solute-binding protein family 3/N-terminal" evidence="4">
    <location>
        <begin position="67"/>
        <end position="296"/>
    </location>
</feature>
<dbReference type="GO" id="GO:0006865">
    <property type="term" value="P:amino acid transport"/>
    <property type="evidence" value="ECO:0007669"/>
    <property type="project" value="TreeGrafter"/>
</dbReference>
<dbReference type="InterPro" id="IPR001638">
    <property type="entry name" value="Solute-binding_3/MltF_N"/>
</dbReference>
<dbReference type="PATRIC" id="fig|269796.9.peg.2622"/>
<name>Q2RRD0_RHORT</name>
<dbReference type="Gene3D" id="3.40.190.10">
    <property type="entry name" value="Periplasmic binding protein-like II"/>
    <property type="match status" value="2"/>
</dbReference>
<dbReference type="SMART" id="SM00062">
    <property type="entry name" value="PBPb"/>
    <property type="match status" value="1"/>
</dbReference>
<dbReference type="InterPro" id="IPR051455">
    <property type="entry name" value="Bact_solute-bind_prot3"/>
</dbReference>
<dbReference type="Proteomes" id="UP000001929">
    <property type="component" value="Chromosome"/>
</dbReference>
<dbReference type="PANTHER" id="PTHR30085:SF7">
    <property type="entry name" value="AMINO-ACID ABC TRANSPORTER-BINDING PROTEIN YHDW-RELATED"/>
    <property type="match status" value="1"/>
</dbReference>
<dbReference type="PANTHER" id="PTHR30085">
    <property type="entry name" value="AMINO ACID ABC TRANSPORTER PERMEASE"/>
    <property type="match status" value="1"/>
</dbReference>
<dbReference type="SUPFAM" id="SSF53850">
    <property type="entry name" value="Periplasmic binding protein-like II"/>
    <property type="match status" value="1"/>
</dbReference>
<gene>
    <name evidence="5" type="ordered locus">Rru_A2515</name>
</gene>
<comment type="similarity">
    <text evidence="1">Belongs to the bacterial solute-binding protein 3 family.</text>
</comment>
<dbReference type="EnsemblBacteria" id="ABC23315">
    <property type="protein sequence ID" value="ABC23315"/>
    <property type="gene ID" value="Rru_A2515"/>
</dbReference>
<keyword evidence="6" id="KW-1185">Reference proteome</keyword>
<dbReference type="Pfam" id="PF00497">
    <property type="entry name" value="SBP_bac_3"/>
    <property type="match status" value="1"/>
</dbReference>
<dbReference type="CDD" id="cd13692">
    <property type="entry name" value="PBP2_BztA"/>
    <property type="match status" value="1"/>
</dbReference>
<evidence type="ECO:0000256" key="3">
    <source>
        <dbReference type="ARBA" id="ARBA00022729"/>
    </source>
</evidence>